<dbReference type="InterPro" id="IPR032580">
    <property type="entry name" value="SatD"/>
</dbReference>
<dbReference type="SUPFAM" id="SSF88659">
    <property type="entry name" value="Sigma3 and sigma4 domains of RNA polymerase sigma factors"/>
    <property type="match status" value="1"/>
</dbReference>
<evidence type="ECO:0000313" key="2">
    <source>
        <dbReference type="Proteomes" id="UP000316988"/>
    </source>
</evidence>
<evidence type="ECO:0000313" key="1">
    <source>
        <dbReference type="EMBL" id="TSD65508.1"/>
    </source>
</evidence>
<accession>A0A554SGP2</accession>
<comment type="caution">
    <text evidence="1">The sequence shown here is derived from an EMBL/GenBank/DDBJ whole genome shotgun (WGS) entry which is preliminary data.</text>
</comment>
<dbReference type="InterPro" id="IPR013324">
    <property type="entry name" value="RNA_pol_sigma_r3/r4-like"/>
</dbReference>
<reference evidence="1 2" key="1">
    <citation type="submission" date="2019-07" db="EMBL/GenBank/DDBJ databases">
        <authorList>
            <person name="Zhao L.H."/>
        </authorList>
    </citation>
    <scope>NUCLEOTIDE SEQUENCE [LARGE SCALE GENOMIC DNA]</scope>
    <source>
        <strain evidence="1 2">Co35</strain>
    </source>
</reference>
<proteinExistence type="predicted"/>
<dbReference type="OrthoDB" id="4711815at2"/>
<gene>
    <name evidence="1" type="ORF">FNM00_03520</name>
</gene>
<dbReference type="Pfam" id="PF16264">
    <property type="entry name" value="SatD"/>
    <property type="match status" value="1"/>
</dbReference>
<sequence>MAVAIIGDLVESRAWDDRGALHRAVLQACAVTAELVPGAVQALEPTIGDELQAVYPDVATALDAAMILRLSLPHPADCRAGIGVGDVEIVGPGAYGLIQDGSAWWAAREALEDVERQERRIRGLRTRVWAADGYEKGEFVNAYAVCRDHIVSDLDERQRRLVLGLLRGHTQEELAEQEGITQSAVSQSLRRSGALALKDAWGRP</sequence>
<name>A0A554SGP2_9ACTN</name>
<dbReference type="RefSeq" id="WP_143911631.1">
    <property type="nucleotide sequence ID" value="NZ_VLNT01000002.1"/>
</dbReference>
<organism evidence="1 2">
    <name type="scientific">Aeromicrobium piscarium</name>
    <dbReference type="NCBI Taxonomy" id="2590901"/>
    <lineage>
        <taxon>Bacteria</taxon>
        <taxon>Bacillati</taxon>
        <taxon>Actinomycetota</taxon>
        <taxon>Actinomycetes</taxon>
        <taxon>Propionibacteriales</taxon>
        <taxon>Nocardioidaceae</taxon>
        <taxon>Aeromicrobium</taxon>
    </lineage>
</organism>
<dbReference type="EMBL" id="VLNT01000002">
    <property type="protein sequence ID" value="TSD65508.1"/>
    <property type="molecule type" value="Genomic_DNA"/>
</dbReference>
<dbReference type="Proteomes" id="UP000316988">
    <property type="component" value="Unassembled WGS sequence"/>
</dbReference>
<protein>
    <recommendedName>
        <fullName evidence="3">RNA polymerase subunit sigma-70</fullName>
    </recommendedName>
</protein>
<keyword evidence="2" id="KW-1185">Reference proteome</keyword>
<evidence type="ECO:0008006" key="3">
    <source>
        <dbReference type="Google" id="ProtNLM"/>
    </source>
</evidence>
<dbReference type="AlphaFoldDB" id="A0A554SGP2"/>